<comment type="similarity">
    <text evidence="3 10 13">Belongs to the IPP transferase family.</text>
</comment>
<organism evidence="14 15">
    <name type="scientific">Candidatus Falkowbacteria bacterium RIFOXYA2_FULL_47_19</name>
    <dbReference type="NCBI Taxonomy" id="1797994"/>
    <lineage>
        <taxon>Bacteria</taxon>
        <taxon>Candidatus Falkowiibacteriota</taxon>
    </lineage>
</organism>
<dbReference type="InterPro" id="IPR027417">
    <property type="entry name" value="P-loop_NTPase"/>
</dbReference>
<dbReference type="NCBIfam" id="TIGR00174">
    <property type="entry name" value="miaA"/>
    <property type="match status" value="1"/>
</dbReference>
<dbReference type="GO" id="GO:0006400">
    <property type="term" value="P:tRNA modification"/>
    <property type="evidence" value="ECO:0007669"/>
    <property type="project" value="TreeGrafter"/>
</dbReference>
<evidence type="ECO:0000256" key="9">
    <source>
        <dbReference type="ARBA" id="ARBA00049563"/>
    </source>
</evidence>
<proteinExistence type="inferred from homology"/>
<evidence type="ECO:0000256" key="11">
    <source>
        <dbReference type="RuleBase" id="RU003783"/>
    </source>
</evidence>
<dbReference type="Pfam" id="PF01715">
    <property type="entry name" value="IPPT"/>
    <property type="match status" value="1"/>
</dbReference>
<feature type="site" description="Interaction with substrate tRNA" evidence="10">
    <location>
        <position position="141"/>
    </location>
</feature>
<keyword evidence="8 10" id="KW-0460">Magnesium</keyword>
<comment type="catalytic activity">
    <reaction evidence="9 10 11">
        <text>adenosine(37) in tRNA + dimethylallyl diphosphate = N(6)-dimethylallyladenosine(37) in tRNA + diphosphate</text>
        <dbReference type="Rhea" id="RHEA:26482"/>
        <dbReference type="Rhea" id="RHEA-COMP:10162"/>
        <dbReference type="Rhea" id="RHEA-COMP:10375"/>
        <dbReference type="ChEBI" id="CHEBI:33019"/>
        <dbReference type="ChEBI" id="CHEBI:57623"/>
        <dbReference type="ChEBI" id="CHEBI:74411"/>
        <dbReference type="ChEBI" id="CHEBI:74415"/>
        <dbReference type="EC" id="2.5.1.75"/>
    </reaction>
</comment>
<comment type="subunit">
    <text evidence="10">Monomer.</text>
</comment>
<sequence>MPKKTNNKVIVIVGTTASGKTGLAVALAHKYHGEIVSADSRQVYKYMDIGTGKDLKDFRLPIFDCRLKKTKIVQIPYHLISIIHPNTEYNLAKWYKAANKAIKDILGRGRLPIVAGGTGLYAQALTDGFDLSPVKPDKMLREKLEAKTAEQLFARLRRLNEEFADGLHESDKKNKRRLMRYIEIKQLGQEEAELPMGSSASKTDYNFLLLGITWPREVLRERIYKRLVERLEKEDMVGEVERLHKNHGVSWRRLASFGLEYKYISLYLRKEIDYGKMIELLNIAIGQFAKRQMTWLRRWERQGGEINWVKNQKEAEKLIKNFIK</sequence>
<dbReference type="Proteomes" id="UP000178367">
    <property type="component" value="Unassembled WGS sequence"/>
</dbReference>
<dbReference type="Gene3D" id="3.40.50.300">
    <property type="entry name" value="P-loop containing nucleotide triphosphate hydrolases"/>
    <property type="match status" value="1"/>
</dbReference>
<keyword evidence="4 10" id="KW-0808">Transferase</keyword>
<dbReference type="SUPFAM" id="SSF52540">
    <property type="entry name" value="P-loop containing nucleoside triphosphate hydrolases"/>
    <property type="match status" value="2"/>
</dbReference>
<evidence type="ECO:0000256" key="10">
    <source>
        <dbReference type="HAMAP-Rule" id="MF_00185"/>
    </source>
</evidence>
<dbReference type="Gene3D" id="1.10.20.140">
    <property type="match status" value="1"/>
</dbReference>
<feature type="region of interest" description="Interaction with substrate tRNA" evidence="10">
    <location>
        <begin position="39"/>
        <end position="42"/>
    </location>
</feature>
<dbReference type="STRING" id="1797994.A2227_02200"/>
<dbReference type="GO" id="GO:0052381">
    <property type="term" value="F:tRNA dimethylallyltransferase activity"/>
    <property type="evidence" value="ECO:0007669"/>
    <property type="project" value="UniProtKB-UniRule"/>
</dbReference>
<dbReference type="InterPro" id="IPR018022">
    <property type="entry name" value="IPT"/>
</dbReference>
<feature type="site" description="Interaction with substrate tRNA" evidence="10">
    <location>
        <position position="118"/>
    </location>
</feature>
<reference evidence="14 15" key="1">
    <citation type="journal article" date="2016" name="Nat. Commun.">
        <title>Thousands of microbial genomes shed light on interconnected biogeochemical processes in an aquifer system.</title>
        <authorList>
            <person name="Anantharaman K."/>
            <person name="Brown C.T."/>
            <person name="Hug L.A."/>
            <person name="Sharon I."/>
            <person name="Castelle C.J."/>
            <person name="Probst A.J."/>
            <person name="Thomas B.C."/>
            <person name="Singh A."/>
            <person name="Wilkins M.J."/>
            <person name="Karaoz U."/>
            <person name="Brodie E.L."/>
            <person name="Williams K.H."/>
            <person name="Hubbard S.S."/>
            <person name="Banfield J.F."/>
        </authorList>
    </citation>
    <scope>NUCLEOTIDE SEQUENCE [LARGE SCALE GENOMIC DNA]</scope>
</reference>
<dbReference type="PANTHER" id="PTHR11088:SF60">
    <property type="entry name" value="TRNA DIMETHYLALLYLTRANSFERASE"/>
    <property type="match status" value="1"/>
</dbReference>
<protein>
    <recommendedName>
        <fullName evidence="10">tRNA dimethylallyltransferase</fullName>
        <ecNumber evidence="10">2.5.1.75</ecNumber>
    </recommendedName>
    <alternativeName>
        <fullName evidence="10">Dimethylallyl diphosphate:tRNA dimethylallyltransferase</fullName>
        <shortName evidence="10">DMAPP:tRNA dimethylallyltransferase</shortName>
        <shortName evidence="10">DMATase</shortName>
    </alternativeName>
    <alternativeName>
        <fullName evidence="10">Isopentenyl-diphosphate:tRNA isopentenyltransferase</fullName>
        <shortName evidence="10">IPP transferase</shortName>
        <shortName evidence="10">IPPT</shortName>
        <shortName evidence="10">IPTase</shortName>
    </alternativeName>
</protein>
<dbReference type="AlphaFoldDB" id="A0A1F5SL38"/>
<evidence type="ECO:0000256" key="4">
    <source>
        <dbReference type="ARBA" id="ARBA00022679"/>
    </source>
</evidence>
<evidence type="ECO:0000256" key="3">
    <source>
        <dbReference type="ARBA" id="ARBA00005842"/>
    </source>
</evidence>
<evidence type="ECO:0000256" key="2">
    <source>
        <dbReference type="ARBA" id="ARBA00003213"/>
    </source>
</evidence>
<evidence type="ECO:0000256" key="12">
    <source>
        <dbReference type="RuleBase" id="RU003784"/>
    </source>
</evidence>
<evidence type="ECO:0000256" key="6">
    <source>
        <dbReference type="ARBA" id="ARBA00022741"/>
    </source>
</evidence>
<evidence type="ECO:0000256" key="13">
    <source>
        <dbReference type="RuleBase" id="RU003785"/>
    </source>
</evidence>
<dbReference type="EC" id="2.5.1.75" evidence="10"/>
<comment type="cofactor">
    <cofactor evidence="1 10">
        <name>Mg(2+)</name>
        <dbReference type="ChEBI" id="CHEBI:18420"/>
    </cofactor>
</comment>
<keyword evidence="5 10" id="KW-0819">tRNA processing</keyword>
<evidence type="ECO:0000256" key="5">
    <source>
        <dbReference type="ARBA" id="ARBA00022694"/>
    </source>
</evidence>
<feature type="binding site" evidence="10">
    <location>
        <begin position="14"/>
        <end position="21"/>
    </location>
    <ligand>
        <name>ATP</name>
        <dbReference type="ChEBI" id="CHEBI:30616"/>
    </ligand>
</feature>
<keyword evidence="7 10" id="KW-0067">ATP-binding</keyword>
<evidence type="ECO:0000313" key="15">
    <source>
        <dbReference type="Proteomes" id="UP000178367"/>
    </source>
</evidence>
<comment type="function">
    <text evidence="2 10 12">Catalyzes the transfer of a dimethylallyl group onto the adenine at position 37 in tRNAs that read codons beginning with uridine, leading to the formation of N6-(dimethylallyl)adenosine (i(6)A).</text>
</comment>
<dbReference type="EMBL" id="MFGB01000008">
    <property type="protein sequence ID" value="OGF27410.1"/>
    <property type="molecule type" value="Genomic_DNA"/>
</dbReference>
<comment type="caution">
    <text evidence="14">The sequence shown here is derived from an EMBL/GenBank/DDBJ whole genome shotgun (WGS) entry which is preliminary data.</text>
</comment>
<gene>
    <name evidence="10" type="primary">miaA</name>
    <name evidence="14" type="ORF">A2227_02200</name>
</gene>
<keyword evidence="6 10" id="KW-0547">Nucleotide-binding</keyword>
<feature type="binding site" evidence="10">
    <location>
        <begin position="16"/>
        <end position="21"/>
    </location>
    <ligand>
        <name>substrate</name>
    </ligand>
</feature>
<dbReference type="PANTHER" id="PTHR11088">
    <property type="entry name" value="TRNA DIMETHYLALLYLTRANSFERASE"/>
    <property type="match status" value="1"/>
</dbReference>
<evidence type="ECO:0000256" key="1">
    <source>
        <dbReference type="ARBA" id="ARBA00001946"/>
    </source>
</evidence>
<comment type="caution">
    <text evidence="10">Lacks conserved residue(s) required for the propagation of feature annotation.</text>
</comment>
<dbReference type="GO" id="GO:0005524">
    <property type="term" value="F:ATP binding"/>
    <property type="evidence" value="ECO:0007669"/>
    <property type="project" value="UniProtKB-UniRule"/>
</dbReference>
<dbReference type="InterPro" id="IPR039657">
    <property type="entry name" value="Dimethylallyltransferase"/>
</dbReference>
<evidence type="ECO:0000256" key="8">
    <source>
        <dbReference type="ARBA" id="ARBA00022842"/>
    </source>
</evidence>
<accession>A0A1F5SL38</accession>
<dbReference type="HAMAP" id="MF_00185">
    <property type="entry name" value="IPP_trans"/>
    <property type="match status" value="1"/>
</dbReference>
<evidence type="ECO:0000256" key="7">
    <source>
        <dbReference type="ARBA" id="ARBA00022840"/>
    </source>
</evidence>
<name>A0A1F5SL38_9BACT</name>
<evidence type="ECO:0000313" key="14">
    <source>
        <dbReference type="EMBL" id="OGF27410.1"/>
    </source>
</evidence>